<feature type="transmembrane region" description="Helical" evidence="9">
    <location>
        <begin position="53"/>
        <end position="70"/>
    </location>
</feature>
<dbReference type="Proteomes" id="UP000078596">
    <property type="component" value="Chromosome"/>
</dbReference>
<evidence type="ECO:0000256" key="8">
    <source>
        <dbReference type="ARBA" id="ARBA00038436"/>
    </source>
</evidence>
<evidence type="ECO:0000313" key="11">
    <source>
        <dbReference type="EMBL" id="ANJ66959.1"/>
    </source>
</evidence>
<keyword evidence="3" id="KW-1003">Cell membrane</keyword>
<dbReference type="KEGG" id="haz:A9404_05820"/>
<dbReference type="EMBL" id="CP016027">
    <property type="protein sequence ID" value="ANJ66959.1"/>
    <property type="molecule type" value="Genomic_DNA"/>
</dbReference>
<dbReference type="AlphaFoldDB" id="A0A191ZGF1"/>
<dbReference type="PANTHER" id="PTHR35011:SF4">
    <property type="entry name" value="SLL1102 PROTEIN"/>
    <property type="match status" value="1"/>
</dbReference>
<feature type="domain" description="Tripartite ATP-independent periplasmic transporters DctQ component" evidence="10">
    <location>
        <begin position="29"/>
        <end position="163"/>
    </location>
</feature>
<evidence type="ECO:0000256" key="7">
    <source>
        <dbReference type="ARBA" id="ARBA00023136"/>
    </source>
</evidence>
<evidence type="ECO:0000259" key="10">
    <source>
        <dbReference type="Pfam" id="PF04290"/>
    </source>
</evidence>
<evidence type="ECO:0000256" key="3">
    <source>
        <dbReference type="ARBA" id="ARBA00022475"/>
    </source>
</evidence>
<dbReference type="Pfam" id="PF04290">
    <property type="entry name" value="DctQ"/>
    <property type="match status" value="1"/>
</dbReference>
<feature type="transmembrane region" description="Helical" evidence="9">
    <location>
        <begin position="91"/>
        <end position="117"/>
    </location>
</feature>
<dbReference type="InterPro" id="IPR055348">
    <property type="entry name" value="DctQ"/>
</dbReference>
<feature type="transmembrane region" description="Helical" evidence="9">
    <location>
        <begin position="137"/>
        <end position="159"/>
    </location>
</feature>
<evidence type="ECO:0000256" key="4">
    <source>
        <dbReference type="ARBA" id="ARBA00022519"/>
    </source>
</evidence>
<keyword evidence="7 9" id="KW-0472">Membrane</keyword>
<keyword evidence="12" id="KW-1185">Reference proteome</keyword>
<keyword evidence="4 9" id="KW-0997">Cell inner membrane</keyword>
<keyword evidence="2 9" id="KW-0813">Transport</keyword>
<evidence type="ECO:0000256" key="9">
    <source>
        <dbReference type="RuleBase" id="RU369079"/>
    </source>
</evidence>
<comment type="function">
    <text evidence="9">Part of the tripartite ATP-independent periplasmic (TRAP) transport system.</text>
</comment>
<evidence type="ECO:0000256" key="6">
    <source>
        <dbReference type="ARBA" id="ARBA00022989"/>
    </source>
</evidence>
<protein>
    <recommendedName>
        <fullName evidence="9">TRAP transporter small permease protein</fullName>
    </recommendedName>
</protein>
<name>A0A191ZGF1_9GAMM</name>
<evidence type="ECO:0000256" key="2">
    <source>
        <dbReference type="ARBA" id="ARBA00022448"/>
    </source>
</evidence>
<dbReference type="GO" id="GO:0005886">
    <property type="term" value="C:plasma membrane"/>
    <property type="evidence" value="ECO:0007669"/>
    <property type="project" value="UniProtKB-SubCell"/>
</dbReference>
<dbReference type="PANTHER" id="PTHR35011">
    <property type="entry name" value="2,3-DIKETO-L-GULONATE TRAP TRANSPORTER SMALL PERMEASE PROTEIN YIAM"/>
    <property type="match status" value="1"/>
</dbReference>
<dbReference type="GO" id="GO:0022857">
    <property type="term" value="F:transmembrane transporter activity"/>
    <property type="evidence" value="ECO:0007669"/>
    <property type="project" value="UniProtKB-UniRule"/>
</dbReference>
<comment type="similarity">
    <text evidence="8 9">Belongs to the TRAP transporter small permease family.</text>
</comment>
<sequence length="182" mass="20389">MNPIQTLIRILDPINEYIGRAAAFLALALAAIVFAVVALRYGFHTSNQWLSESVIYGHGLLFMLGMGYTLRHDGHVRVDVLSRRFSPRGAAWRELFGTVFLLFPVSLFLLIMSLNYVSSSWAIHEGSMEPGGIPYLYLLKTLLIVMPILLMIQGLVEALRAVETLRNHRPDAPEHTDAREGV</sequence>
<accession>A0A191ZGF1</accession>
<keyword evidence="6 9" id="KW-1133">Transmembrane helix</keyword>
<keyword evidence="5 9" id="KW-0812">Transmembrane</keyword>
<dbReference type="STRING" id="1860122.A9404_05820"/>
<organism evidence="11 12">
    <name type="scientific">Halothiobacillus diazotrophicus</name>
    <dbReference type="NCBI Taxonomy" id="1860122"/>
    <lineage>
        <taxon>Bacteria</taxon>
        <taxon>Pseudomonadati</taxon>
        <taxon>Pseudomonadota</taxon>
        <taxon>Gammaproteobacteria</taxon>
        <taxon>Chromatiales</taxon>
        <taxon>Halothiobacillaceae</taxon>
        <taxon>Halothiobacillus</taxon>
    </lineage>
</organism>
<gene>
    <name evidence="11" type="ORF">A9404_05820</name>
</gene>
<dbReference type="InterPro" id="IPR007387">
    <property type="entry name" value="TRAP_DctQ"/>
</dbReference>
<evidence type="ECO:0000256" key="1">
    <source>
        <dbReference type="ARBA" id="ARBA00004429"/>
    </source>
</evidence>
<evidence type="ECO:0000256" key="5">
    <source>
        <dbReference type="ARBA" id="ARBA00022692"/>
    </source>
</evidence>
<evidence type="ECO:0000313" key="12">
    <source>
        <dbReference type="Proteomes" id="UP000078596"/>
    </source>
</evidence>
<dbReference type="RefSeq" id="WP_066099321.1">
    <property type="nucleotide sequence ID" value="NZ_CP016027.1"/>
</dbReference>
<comment type="subunit">
    <text evidence="9">The complex comprises the extracytoplasmic solute receptor protein and the two transmembrane proteins.</text>
</comment>
<dbReference type="OrthoDB" id="9795655at2"/>
<feature type="transmembrane region" description="Helical" evidence="9">
    <location>
        <begin position="21"/>
        <end position="41"/>
    </location>
</feature>
<reference evidence="11 12" key="1">
    <citation type="submission" date="2016-06" db="EMBL/GenBank/DDBJ databases">
        <title>Insight into the functional genes involving in sulfur oxidation in Pearl River water.</title>
        <authorList>
            <person name="Luo J."/>
            <person name="Tan X."/>
            <person name="Lin W."/>
        </authorList>
    </citation>
    <scope>NUCLEOTIDE SEQUENCE [LARGE SCALE GENOMIC DNA]</scope>
    <source>
        <strain evidence="11 12">LS2</strain>
    </source>
</reference>
<proteinExistence type="inferred from homology"/>
<comment type="subcellular location">
    <subcellularLocation>
        <location evidence="1 9">Cell inner membrane</location>
        <topology evidence="1 9">Multi-pass membrane protein</topology>
    </subcellularLocation>
</comment>